<name>A0ABM5K327_DIAVI</name>
<protein>
    <submittedName>
        <fullName evidence="3">Uncharacterized protein</fullName>
    </submittedName>
</protein>
<organism evidence="3 4">
    <name type="scientific">Diabrotica virgifera virgifera</name>
    <name type="common">western corn rootworm</name>
    <dbReference type="NCBI Taxonomy" id="50390"/>
    <lineage>
        <taxon>Eukaryota</taxon>
        <taxon>Metazoa</taxon>
        <taxon>Ecdysozoa</taxon>
        <taxon>Arthropoda</taxon>
        <taxon>Hexapoda</taxon>
        <taxon>Insecta</taxon>
        <taxon>Pterygota</taxon>
        <taxon>Neoptera</taxon>
        <taxon>Endopterygota</taxon>
        <taxon>Coleoptera</taxon>
        <taxon>Polyphaga</taxon>
        <taxon>Cucujiformia</taxon>
        <taxon>Chrysomeloidea</taxon>
        <taxon>Chrysomelidae</taxon>
        <taxon>Galerucinae</taxon>
        <taxon>Diabroticina</taxon>
        <taxon>Diabroticites</taxon>
        <taxon>Diabrotica</taxon>
    </lineage>
</organism>
<keyword evidence="2" id="KW-0472">Membrane</keyword>
<dbReference type="Proteomes" id="UP001652700">
    <property type="component" value="Unplaced"/>
</dbReference>
<evidence type="ECO:0000313" key="4">
    <source>
        <dbReference type="Proteomes" id="UP001652700"/>
    </source>
</evidence>
<accession>A0ABM5K327</accession>
<sequence>MTEKKDGYLNIGFSVWLSICVFVCLWLWSSFTKGRRRFQTNLHVIEDGLRKMQADIELRQREKSIGCVEDVEDISEFLKKFYEEGKKPDKSEADPIIGEKAVEGEEKSEVKSDEVEDKKTV</sequence>
<dbReference type="RefSeq" id="XP_050504593.1">
    <property type="nucleotide sequence ID" value="XM_050648636.1"/>
</dbReference>
<proteinExistence type="predicted"/>
<keyword evidence="4" id="KW-1185">Reference proteome</keyword>
<keyword evidence="2" id="KW-1133">Transmembrane helix</keyword>
<dbReference type="EnsemblMetazoa" id="XM_050648636.1">
    <property type="protein sequence ID" value="XP_050504593.1"/>
    <property type="gene ID" value="LOC126883288"/>
</dbReference>
<keyword evidence="2" id="KW-0812">Transmembrane</keyword>
<feature type="compositionally biased region" description="Basic and acidic residues" evidence="1">
    <location>
        <begin position="100"/>
        <end position="121"/>
    </location>
</feature>
<dbReference type="GeneID" id="126883288"/>
<evidence type="ECO:0000256" key="1">
    <source>
        <dbReference type="SAM" id="MobiDB-lite"/>
    </source>
</evidence>
<feature type="transmembrane region" description="Helical" evidence="2">
    <location>
        <begin position="7"/>
        <end position="28"/>
    </location>
</feature>
<reference evidence="3" key="1">
    <citation type="submission" date="2025-05" db="UniProtKB">
        <authorList>
            <consortium name="EnsemblMetazoa"/>
        </authorList>
    </citation>
    <scope>IDENTIFICATION</scope>
</reference>
<evidence type="ECO:0000313" key="3">
    <source>
        <dbReference type="EnsemblMetazoa" id="XP_050504593.1"/>
    </source>
</evidence>
<evidence type="ECO:0000256" key="2">
    <source>
        <dbReference type="SAM" id="Phobius"/>
    </source>
</evidence>
<feature type="region of interest" description="Disordered" evidence="1">
    <location>
        <begin position="87"/>
        <end position="121"/>
    </location>
</feature>